<dbReference type="InterPro" id="IPR000073">
    <property type="entry name" value="AB_hydrolase_1"/>
</dbReference>
<proteinExistence type="predicted"/>
<dbReference type="EMBL" id="CP045851">
    <property type="protein sequence ID" value="QGG94051.1"/>
    <property type="molecule type" value="Genomic_DNA"/>
</dbReference>
<name>A0A5Q2RHL8_9ACTN</name>
<dbReference type="Gene3D" id="3.40.50.1820">
    <property type="entry name" value="alpha/beta hydrolase"/>
    <property type="match status" value="1"/>
</dbReference>
<evidence type="ECO:0000256" key="1">
    <source>
        <dbReference type="ARBA" id="ARBA00022801"/>
    </source>
</evidence>
<accession>A0A5Q2RHL8</accession>
<dbReference type="Proteomes" id="UP000334019">
    <property type="component" value="Chromosome"/>
</dbReference>
<feature type="region of interest" description="Disordered" evidence="2">
    <location>
        <begin position="105"/>
        <end position="124"/>
    </location>
</feature>
<dbReference type="InterPro" id="IPR050266">
    <property type="entry name" value="AB_hydrolase_sf"/>
</dbReference>
<sequence length="261" mass="29083">MGRHGQARARAVHGGAAHARWWDFIAPQLTHHYHVAALDLSGHGDSGHRSTYAMEQWAREVLAVAGALGMHRPITVGHSMGGFVTMLTAALHGEEIAGTIIIDSPVRRPDPETEEASRGRAFSNPKTYPSLEEAMEHFHLVPPQPCENRYIVDHIARHSLRETPAGWTWKFDRSVFDRFADHDLHDYLAMVRTRIAVLHGQFSAIVTPDVTDHMSEVLGRNAPFVEIPQAHHHVPLDQPLALIAALRALLADWEHSVPVRS</sequence>
<evidence type="ECO:0000313" key="5">
    <source>
        <dbReference type="Proteomes" id="UP000334019"/>
    </source>
</evidence>
<reference evidence="4 5" key="1">
    <citation type="submission" date="2019-11" db="EMBL/GenBank/DDBJ databases">
        <authorList>
            <person name="He Y."/>
        </authorList>
    </citation>
    <scope>NUCLEOTIDE SEQUENCE [LARGE SCALE GENOMIC DNA]</scope>
    <source>
        <strain evidence="4 5">SCSIO 58843</strain>
    </source>
</reference>
<protein>
    <submittedName>
        <fullName evidence="4">Alpha/beta fold hydrolase</fullName>
    </submittedName>
</protein>
<feature type="compositionally biased region" description="Basic and acidic residues" evidence="2">
    <location>
        <begin position="105"/>
        <end position="118"/>
    </location>
</feature>
<gene>
    <name evidence="4" type="ORF">GH723_02435</name>
</gene>
<keyword evidence="1 4" id="KW-0378">Hydrolase</keyword>
<dbReference type="RefSeq" id="WP_153758157.1">
    <property type="nucleotide sequence ID" value="NZ_CP045851.1"/>
</dbReference>
<dbReference type="PANTHER" id="PTHR43798">
    <property type="entry name" value="MONOACYLGLYCEROL LIPASE"/>
    <property type="match status" value="1"/>
</dbReference>
<dbReference type="KEGG" id="atq:GH723_02435"/>
<evidence type="ECO:0000256" key="2">
    <source>
        <dbReference type="SAM" id="MobiDB-lite"/>
    </source>
</evidence>
<dbReference type="SUPFAM" id="SSF53474">
    <property type="entry name" value="alpha/beta-Hydrolases"/>
    <property type="match status" value="1"/>
</dbReference>
<organism evidence="4 5">
    <name type="scientific">Actinomarinicola tropica</name>
    <dbReference type="NCBI Taxonomy" id="2789776"/>
    <lineage>
        <taxon>Bacteria</taxon>
        <taxon>Bacillati</taxon>
        <taxon>Actinomycetota</taxon>
        <taxon>Acidimicrobiia</taxon>
        <taxon>Acidimicrobiales</taxon>
        <taxon>Iamiaceae</taxon>
        <taxon>Actinomarinicola</taxon>
    </lineage>
</organism>
<dbReference type="GO" id="GO:0016020">
    <property type="term" value="C:membrane"/>
    <property type="evidence" value="ECO:0007669"/>
    <property type="project" value="TreeGrafter"/>
</dbReference>
<keyword evidence="5" id="KW-1185">Reference proteome</keyword>
<evidence type="ECO:0000259" key="3">
    <source>
        <dbReference type="Pfam" id="PF12697"/>
    </source>
</evidence>
<dbReference type="PANTHER" id="PTHR43798:SF31">
    <property type="entry name" value="AB HYDROLASE SUPERFAMILY PROTEIN YCLE"/>
    <property type="match status" value="1"/>
</dbReference>
<dbReference type="AlphaFoldDB" id="A0A5Q2RHL8"/>
<dbReference type="GO" id="GO:0016787">
    <property type="term" value="F:hydrolase activity"/>
    <property type="evidence" value="ECO:0007669"/>
    <property type="project" value="UniProtKB-KW"/>
</dbReference>
<evidence type="ECO:0000313" key="4">
    <source>
        <dbReference type="EMBL" id="QGG94051.1"/>
    </source>
</evidence>
<dbReference type="Pfam" id="PF12697">
    <property type="entry name" value="Abhydrolase_6"/>
    <property type="match status" value="1"/>
</dbReference>
<dbReference type="InterPro" id="IPR029058">
    <property type="entry name" value="AB_hydrolase_fold"/>
</dbReference>
<feature type="domain" description="AB hydrolase-1" evidence="3">
    <location>
        <begin position="12"/>
        <end position="245"/>
    </location>
</feature>